<keyword evidence="5" id="KW-1185">Reference proteome</keyword>
<dbReference type="EMBL" id="JAAQPF010000317">
    <property type="protein sequence ID" value="KAF5706652.1"/>
    <property type="molecule type" value="Genomic_DNA"/>
</dbReference>
<dbReference type="SUPFAM" id="SSF56529">
    <property type="entry name" value="FAH"/>
    <property type="match status" value="1"/>
</dbReference>
<feature type="domain" description="Fumarylacetoacetase-like C-terminal" evidence="3">
    <location>
        <begin position="69"/>
        <end position="276"/>
    </location>
</feature>
<protein>
    <submittedName>
        <fullName evidence="4">Fumarylacetoacetate hydrolase family</fullName>
    </submittedName>
</protein>
<keyword evidence="2" id="KW-0479">Metal-binding</keyword>
<name>A0A8H5Y8C6_9HYPO</name>
<dbReference type="GO" id="GO:0016787">
    <property type="term" value="F:hydrolase activity"/>
    <property type="evidence" value="ECO:0007669"/>
    <property type="project" value="UniProtKB-KW"/>
</dbReference>
<dbReference type="PANTHER" id="PTHR11820">
    <property type="entry name" value="ACYLPYRUVASE"/>
    <property type="match status" value="1"/>
</dbReference>
<reference evidence="4 5" key="1">
    <citation type="submission" date="2020-05" db="EMBL/GenBank/DDBJ databases">
        <title>Identification and distribution of gene clusters putatively required for synthesis of sphingolipid metabolism inhibitors in phylogenetically diverse species of the filamentous fungus Fusarium.</title>
        <authorList>
            <person name="Kim H.-S."/>
            <person name="Busman M."/>
            <person name="Brown D.W."/>
            <person name="Divon H."/>
            <person name="Uhlig S."/>
            <person name="Proctor R.H."/>
        </authorList>
    </citation>
    <scope>NUCLEOTIDE SEQUENCE [LARGE SCALE GENOMIC DNA]</scope>
    <source>
        <strain evidence="4 5">NRRL 26131</strain>
    </source>
</reference>
<dbReference type="AlphaFoldDB" id="A0A8H5Y8C6"/>
<organism evidence="4 5">
    <name type="scientific">Fusarium globosum</name>
    <dbReference type="NCBI Taxonomy" id="78864"/>
    <lineage>
        <taxon>Eukaryota</taxon>
        <taxon>Fungi</taxon>
        <taxon>Dikarya</taxon>
        <taxon>Ascomycota</taxon>
        <taxon>Pezizomycotina</taxon>
        <taxon>Sordariomycetes</taxon>
        <taxon>Hypocreomycetidae</taxon>
        <taxon>Hypocreales</taxon>
        <taxon>Nectriaceae</taxon>
        <taxon>Fusarium</taxon>
        <taxon>Fusarium fujikuroi species complex</taxon>
    </lineage>
</organism>
<evidence type="ECO:0000313" key="5">
    <source>
        <dbReference type="Proteomes" id="UP000532311"/>
    </source>
</evidence>
<dbReference type="GO" id="GO:0050163">
    <property type="term" value="F:oxaloacetate tautomerase activity"/>
    <property type="evidence" value="ECO:0007669"/>
    <property type="project" value="UniProtKB-ARBA"/>
</dbReference>
<dbReference type="InterPro" id="IPR036663">
    <property type="entry name" value="Fumarylacetoacetase_C_sf"/>
</dbReference>
<dbReference type="GO" id="GO:0046872">
    <property type="term" value="F:metal ion binding"/>
    <property type="evidence" value="ECO:0007669"/>
    <property type="project" value="UniProtKB-KW"/>
</dbReference>
<gene>
    <name evidence="4" type="ORF">FGLOB1_7352</name>
</gene>
<sequence length="280" mass="30085">MEVAFERLVRFKSTDGRVLYGEAPAGDVYPWTSCAIPVYEGISPWDLRLTEETASVAEVLCPLAYTPIIYGIGLNYKTHIAEAKWPTPAYPTVFMKPPGALNGPFSDIAVDPACRQIDYEGELVVIIGKDCKNVASPNEALDAVLGYTVGNDVSSRDWQVPDVSGNQHGYAKSFDGFAPMGPVILSANLVPDVGKLKLQTLVNGEVRQAAQLDDLLFGVGDIIMHLSRGTTLKAGTAIMTGTPGGVAAFMKPQAWLQNGDVVEVVITEIGTIRSRFIVPT</sequence>
<dbReference type="GO" id="GO:0006107">
    <property type="term" value="P:oxaloacetate metabolic process"/>
    <property type="evidence" value="ECO:0007669"/>
    <property type="project" value="UniProtKB-ARBA"/>
</dbReference>
<dbReference type="Pfam" id="PF01557">
    <property type="entry name" value="FAA_hydrolase"/>
    <property type="match status" value="1"/>
</dbReference>
<accession>A0A8H5Y8C6</accession>
<evidence type="ECO:0000313" key="4">
    <source>
        <dbReference type="EMBL" id="KAF5706652.1"/>
    </source>
</evidence>
<comment type="caution">
    <text evidence="4">The sequence shown here is derived from an EMBL/GenBank/DDBJ whole genome shotgun (WGS) entry which is preliminary data.</text>
</comment>
<evidence type="ECO:0000256" key="2">
    <source>
        <dbReference type="ARBA" id="ARBA00022723"/>
    </source>
</evidence>
<dbReference type="InterPro" id="IPR011234">
    <property type="entry name" value="Fumarylacetoacetase-like_C"/>
</dbReference>
<proteinExistence type="inferred from homology"/>
<evidence type="ECO:0000256" key="1">
    <source>
        <dbReference type="ARBA" id="ARBA00010211"/>
    </source>
</evidence>
<dbReference type="FunFam" id="3.90.850.10:FF:000002">
    <property type="entry name" value="2-hydroxyhepta-2,4-diene-1,7-dioate isomerase"/>
    <property type="match status" value="1"/>
</dbReference>
<keyword evidence="4" id="KW-0378">Hydrolase</keyword>
<evidence type="ECO:0000259" key="3">
    <source>
        <dbReference type="Pfam" id="PF01557"/>
    </source>
</evidence>
<comment type="similarity">
    <text evidence="1">Belongs to the FAH family.</text>
</comment>
<dbReference type="Gene3D" id="3.90.850.10">
    <property type="entry name" value="Fumarylacetoacetase-like, C-terminal domain"/>
    <property type="match status" value="1"/>
</dbReference>
<dbReference type="Proteomes" id="UP000532311">
    <property type="component" value="Unassembled WGS sequence"/>
</dbReference>
<dbReference type="PANTHER" id="PTHR11820:SF100">
    <property type="entry name" value="FUMARYLACETOACETATE HYDROLASE FAMILY PROTEIN (AFU_ORTHOLOGUE AFUA_4G01490)"/>
    <property type="match status" value="1"/>
</dbReference>